<dbReference type="PROSITE" id="PS51257">
    <property type="entry name" value="PROKAR_LIPOPROTEIN"/>
    <property type="match status" value="1"/>
</dbReference>
<keyword evidence="7" id="KW-1185">Reference proteome</keyword>
<evidence type="ECO:0000313" key="7">
    <source>
        <dbReference type="Proteomes" id="UP001348098"/>
    </source>
</evidence>
<proteinExistence type="inferred from homology"/>
<dbReference type="PANTHER" id="PTHR46825:SF7">
    <property type="entry name" value="D-ALANYL-D-ALANINE CARBOXYPEPTIDASE"/>
    <property type="match status" value="1"/>
</dbReference>
<dbReference type="Pfam" id="PF00144">
    <property type="entry name" value="Beta-lactamase"/>
    <property type="match status" value="1"/>
</dbReference>
<gene>
    <name evidence="6" type="ORF">U3653_07185</name>
</gene>
<protein>
    <submittedName>
        <fullName evidence="6">Serine hydrolase domain-containing protein</fullName>
        <ecNumber evidence="6">3.1.1.103</ecNumber>
    </submittedName>
</protein>
<evidence type="ECO:0000259" key="5">
    <source>
        <dbReference type="Pfam" id="PF26580"/>
    </source>
</evidence>
<keyword evidence="6" id="KW-0378">Hydrolase</keyword>
<keyword evidence="1 3" id="KW-0732">Signal</keyword>
<organism evidence="6 7">
    <name type="scientific">Nocardia implantans</name>
    <dbReference type="NCBI Taxonomy" id="3108168"/>
    <lineage>
        <taxon>Bacteria</taxon>
        <taxon>Bacillati</taxon>
        <taxon>Actinomycetota</taxon>
        <taxon>Actinomycetes</taxon>
        <taxon>Mycobacteriales</taxon>
        <taxon>Nocardiaceae</taxon>
        <taxon>Nocardia</taxon>
    </lineage>
</organism>
<dbReference type="RefSeq" id="WP_195077780.1">
    <property type="nucleotide sequence ID" value="NZ_JAYESH010000001.1"/>
</dbReference>
<evidence type="ECO:0000256" key="1">
    <source>
        <dbReference type="ARBA" id="ARBA00022729"/>
    </source>
</evidence>
<comment type="similarity">
    <text evidence="2">Belongs to the MTB12 family.</text>
</comment>
<feature type="chain" id="PRO_5046590873" evidence="3">
    <location>
        <begin position="23"/>
        <end position="497"/>
    </location>
</feature>
<dbReference type="GO" id="GO:0016787">
    <property type="term" value="F:hydrolase activity"/>
    <property type="evidence" value="ECO:0007669"/>
    <property type="project" value="UniProtKB-KW"/>
</dbReference>
<feature type="domain" description="Low molecular weight antigen MTB12-like C-terminal" evidence="5">
    <location>
        <begin position="387"/>
        <end position="493"/>
    </location>
</feature>
<dbReference type="SUPFAM" id="SSF56601">
    <property type="entry name" value="beta-lactamase/transpeptidase-like"/>
    <property type="match status" value="1"/>
</dbReference>
<name>A0ABU6AQP6_9NOCA</name>
<dbReference type="InterPro" id="IPR050491">
    <property type="entry name" value="AmpC-like"/>
</dbReference>
<accession>A0ABU6AQP6</accession>
<dbReference type="Pfam" id="PF26580">
    <property type="entry name" value="Mtb12_C"/>
    <property type="match status" value="1"/>
</dbReference>
<feature type="signal peptide" evidence="3">
    <location>
        <begin position="1"/>
        <end position="22"/>
    </location>
</feature>
<evidence type="ECO:0000256" key="3">
    <source>
        <dbReference type="SAM" id="SignalP"/>
    </source>
</evidence>
<dbReference type="InterPro" id="IPR001466">
    <property type="entry name" value="Beta-lactam-related"/>
</dbReference>
<evidence type="ECO:0000313" key="6">
    <source>
        <dbReference type="EMBL" id="MEB3509792.1"/>
    </source>
</evidence>
<evidence type="ECO:0000259" key="4">
    <source>
        <dbReference type="Pfam" id="PF00144"/>
    </source>
</evidence>
<evidence type="ECO:0000256" key="2">
    <source>
        <dbReference type="ARBA" id="ARBA00093774"/>
    </source>
</evidence>
<dbReference type="Gene3D" id="3.40.710.10">
    <property type="entry name" value="DD-peptidase/beta-lactamase superfamily"/>
    <property type="match status" value="1"/>
</dbReference>
<dbReference type="EC" id="3.1.1.103" evidence="6"/>
<dbReference type="Proteomes" id="UP001348098">
    <property type="component" value="Unassembled WGS sequence"/>
</dbReference>
<sequence length="497" mass="53116">MGGRFTSLGALVAALTTTAALLAGCASNQREDRSFPTEAAEQIDRVVRPQMDARLAPGVLVAVRDPKRGAFVRAYGTADLATGRPMDVADHVRIGSITKTFTATAVLRAADEGKLSVDDVLERYVPGVPNGDTITLRDLLGMRGGVWDLRRERAFADQIVAKTPASEWHEGDRLRAIIAHPEKAMPPRGRVEYSNSEYYLLGLVLEKVFGKPVHQVIGEVVAAHGLRATTYPTDAAVPAPESRGYSYFDETPTDVTARTTPALFGAAGTMVSTISDLAEYARLLGRGDLLKPETFRARTQFAGDLRYGLGMVEFGRWIGHNGAVPGYTTHMAYLPEQDAGVTVAVSEFTSPPLLGVTASVIWFGIVRQLYPGTVPGVPAGTEPEPPPVPAVADLDNRLRQTLDPAVPVARKPLRIADDDKDPDLVTRVAESLSPTTTTVGKVTAAGGHLLATVVFAGPNGRRPAIVPFVPRDGSWRIDRSWACENIAGTGPPSPACE</sequence>
<comment type="caution">
    <text evidence="6">The sequence shown here is derived from an EMBL/GenBank/DDBJ whole genome shotgun (WGS) entry which is preliminary data.</text>
</comment>
<reference evidence="6 7" key="1">
    <citation type="submission" date="2023-12" db="EMBL/GenBank/DDBJ databases">
        <title>novel species in genus Nocarida.</title>
        <authorList>
            <person name="Li Z."/>
        </authorList>
    </citation>
    <scope>NUCLEOTIDE SEQUENCE [LARGE SCALE GENOMIC DNA]</scope>
    <source>
        <strain evidence="6 7">CDC186</strain>
    </source>
</reference>
<feature type="domain" description="Beta-lactamase-related" evidence="4">
    <location>
        <begin position="43"/>
        <end position="352"/>
    </location>
</feature>
<dbReference type="InterPro" id="IPR012338">
    <property type="entry name" value="Beta-lactam/transpept-like"/>
</dbReference>
<dbReference type="InterPro" id="IPR058644">
    <property type="entry name" value="Mtb12-like_C"/>
</dbReference>
<dbReference type="EMBL" id="JAYKYQ010000002">
    <property type="protein sequence ID" value="MEB3509792.1"/>
    <property type="molecule type" value="Genomic_DNA"/>
</dbReference>
<dbReference type="PANTHER" id="PTHR46825">
    <property type="entry name" value="D-ALANYL-D-ALANINE-CARBOXYPEPTIDASE/ENDOPEPTIDASE AMPH"/>
    <property type="match status" value="1"/>
</dbReference>